<accession>A0ABS9XJN8</accession>
<feature type="domain" description="RNA polymerase sigma-70 region 2" evidence="2">
    <location>
        <begin position="33"/>
        <end position="96"/>
    </location>
</feature>
<dbReference type="SUPFAM" id="SSF88659">
    <property type="entry name" value="Sigma3 and sigma4 domains of RNA polymerase sigma factors"/>
    <property type="match status" value="1"/>
</dbReference>
<feature type="region of interest" description="Disordered" evidence="1">
    <location>
        <begin position="1"/>
        <end position="24"/>
    </location>
</feature>
<evidence type="ECO:0000313" key="3">
    <source>
        <dbReference type="EMBL" id="MCI3241551.1"/>
    </source>
</evidence>
<dbReference type="InterPro" id="IPR013325">
    <property type="entry name" value="RNA_pol_sigma_r2"/>
</dbReference>
<reference evidence="3" key="1">
    <citation type="submission" date="2022-03" db="EMBL/GenBank/DDBJ databases">
        <title>Streptomyces 7R015 and 7R016 isolated from Barleria lupulina in Thailand.</title>
        <authorList>
            <person name="Kanchanasin P."/>
            <person name="Phongsopitanun W."/>
            <person name="Tanasupawat S."/>
        </authorList>
    </citation>
    <scope>NUCLEOTIDE SEQUENCE</scope>
    <source>
        <strain evidence="3">7R016</strain>
    </source>
</reference>
<dbReference type="InterPro" id="IPR013324">
    <property type="entry name" value="RNA_pol_sigma_r3/r4-like"/>
</dbReference>
<dbReference type="InterPro" id="IPR007627">
    <property type="entry name" value="RNA_pol_sigma70_r2"/>
</dbReference>
<proteinExistence type="predicted"/>
<dbReference type="PANTHER" id="PTHR30173">
    <property type="entry name" value="SIGMA 19 FACTOR"/>
    <property type="match status" value="1"/>
</dbReference>
<comment type="caution">
    <text evidence="3">The sequence shown here is derived from an EMBL/GenBank/DDBJ whole genome shotgun (WGS) entry which is preliminary data.</text>
</comment>
<dbReference type="PANTHER" id="PTHR30173:SF36">
    <property type="entry name" value="ECF RNA POLYMERASE SIGMA FACTOR SIGJ"/>
    <property type="match status" value="1"/>
</dbReference>
<evidence type="ECO:0000256" key="1">
    <source>
        <dbReference type="SAM" id="MobiDB-lite"/>
    </source>
</evidence>
<sequence length="227" mass="25063">MSAPTLEATTPTEHPVASPSSTDDDLDHALDIYLAERRRLFRIAYQILQDVAGAEDVLQEVWLRWQLTYRPKVESPAAYLTTTTTHLALNVVQSARHRHETPTEPHLVNRDDRAAQDPSLRAEQTAAIEDALALLMSRLTPDGLAAYVLRKAFGYAYAELARLLRVSGPNARVLVSRAQGRLTSGRVRPVSPESHRRLVVAFRTAAGTGDLEDLTHLLAAHTPYCAA</sequence>
<keyword evidence="4" id="KW-1185">Reference proteome</keyword>
<dbReference type="SUPFAM" id="SSF88946">
    <property type="entry name" value="Sigma2 domain of RNA polymerase sigma factors"/>
    <property type="match status" value="1"/>
</dbReference>
<evidence type="ECO:0000313" key="4">
    <source>
        <dbReference type="Proteomes" id="UP001165270"/>
    </source>
</evidence>
<dbReference type="RefSeq" id="WP_016430272.1">
    <property type="nucleotide sequence ID" value="NZ_JALDAX010000006.1"/>
</dbReference>
<dbReference type="EMBL" id="JALDAX010000006">
    <property type="protein sequence ID" value="MCI3241551.1"/>
    <property type="molecule type" value="Genomic_DNA"/>
</dbReference>
<dbReference type="Pfam" id="PF04542">
    <property type="entry name" value="Sigma70_r2"/>
    <property type="match status" value="1"/>
</dbReference>
<dbReference type="Gene3D" id="1.10.1740.10">
    <property type="match status" value="1"/>
</dbReference>
<dbReference type="Gene3D" id="1.10.10.10">
    <property type="entry name" value="Winged helix-like DNA-binding domain superfamily/Winged helix DNA-binding domain"/>
    <property type="match status" value="1"/>
</dbReference>
<protein>
    <submittedName>
        <fullName evidence="3">RNA polymerase subunit sigma-70</fullName>
    </submittedName>
</protein>
<dbReference type="InterPro" id="IPR036388">
    <property type="entry name" value="WH-like_DNA-bd_sf"/>
</dbReference>
<dbReference type="InterPro" id="IPR052704">
    <property type="entry name" value="ECF_Sigma-70_Domain"/>
</dbReference>
<evidence type="ECO:0000259" key="2">
    <source>
        <dbReference type="Pfam" id="PF04542"/>
    </source>
</evidence>
<dbReference type="Proteomes" id="UP001165270">
    <property type="component" value="Unassembled WGS sequence"/>
</dbReference>
<organism evidence="3 4">
    <name type="scientific">Streptomyces spinosisporus</name>
    <dbReference type="NCBI Taxonomy" id="2927582"/>
    <lineage>
        <taxon>Bacteria</taxon>
        <taxon>Bacillati</taxon>
        <taxon>Actinomycetota</taxon>
        <taxon>Actinomycetes</taxon>
        <taxon>Kitasatosporales</taxon>
        <taxon>Streptomycetaceae</taxon>
        <taxon>Streptomyces</taxon>
    </lineage>
</organism>
<name>A0ABS9XJN8_9ACTN</name>
<gene>
    <name evidence="3" type="ORF">MQN93_17680</name>
</gene>